<geneLocation type="plasmid" evidence="1 2">
    <name>unnamed1</name>
</geneLocation>
<accession>A0A1B1A6N7</accession>
<dbReference type="GeneID" id="28251273"/>
<name>A0A1B1A6N7_9RHOB</name>
<sequence length="202" mass="22058">MAYYYKGQEILTPYNIFDNRTVFQNESLNLQRTTTFLPGQRFDLNFQVKPSHDPSAIMLAHISGFHAVDTMIMPQGLGMEEKRTFKGSAVAASNAVAGADVVSIVATSGDGVGNIIPAGYFVTFAGHPKLYMVVEDVELNDTTNKSLKIYPRLVADVAASEAVNLGDDVQYTYERDIKTARGVSFNNGVLTNPGTINLIEKI</sequence>
<organism evidence="1 2">
    <name type="scientific">Tritonibacter mobilis F1926</name>
    <dbReference type="NCBI Taxonomy" id="1265309"/>
    <lineage>
        <taxon>Bacteria</taxon>
        <taxon>Pseudomonadati</taxon>
        <taxon>Pseudomonadota</taxon>
        <taxon>Alphaproteobacteria</taxon>
        <taxon>Rhodobacterales</taxon>
        <taxon>Paracoccaceae</taxon>
        <taxon>Tritonibacter</taxon>
    </lineage>
</organism>
<dbReference type="OrthoDB" id="7846183at2"/>
<evidence type="ECO:0000313" key="1">
    <source>
        <dbReference type="EMBL" id="ANP42188.1"/>
    </source>
</evidence>
<reference evidence="1 2" key="1">
    <citation type="journal article" date="2016" name="ISME J.">
        <title>Global occurrence and heterogeneity of the Roseobacter-clade species Ruegeria mobilis.</title>
        <authorList>
            <person name="Sonnenschein E."/>
            <person name="Gram L."/>
        </authorList>
    </citation>
    <scope>NUCLEOTIDE SEQUENCE [LARGE SCALE GENOMIC DNA]</scope>
    <source>
        <strain evidence="1 2">F1926</strain>
        <plasmid evidence="1 2">unnamed1</plasmid>
    </source>
</reference>
<dbReference type="Proteomes" id="UP000013243">
    <property type="component" value="Plasmid unnamed1"/>
</dbReference>
<protein>
    <submittedName>
        <fullName evidence="1">Uncharacterized protein</fullName>
    </submittedName>
</protein>
<gene>
    <name evidence="1" type="ORF">K529_015520</name>
</gene>
<keyword evidence="1" id="KW-0614">Plasmid</keyword>
<dbReference type="KEGG" id="rmb:K529_015520"/>
<dbReference type="AlphaFoldDB" id="A0A1B1A6N7"/>
<proteinExistence type="predicted"/>
<dbReference type="EMBL" id="CP015231">
    <property type="protein sequence ID" value="ANP42188.1"/>
    <property type="molecule type" value="Genomic_DNA"/>
</dbReference>
<evidence type="ECO:0000313" key="2">
    <source>
        <dbReference type="Proteomes" id="UP000013243"/>
    </source>
</evidence>
<dbReference type="RefSeq" id="WP_005613730.1">
    <property type="nucleotide sequence ID" value="NZ_CP015231.1"/>
</dbReference>